<evidence type="ECO:0000313" key="1">
    <source>
        <dbReference type="EMBL" id="ROW03317.1"/>
    </source>
</evidence>
<dbReference type="OrthoDB" id="9971601at2759"/>
<name>A0A423WIU1_CYTCH</name>
<gene>
    <name evidence="1" type="ORF">VSDG_01375</name>
</gene>
<dbReference type="Gene3D" id="3.60.15.10">
    <property type="entry name" value="Ribonuclease Z/Hydroxyacylglutathione hydrolase-like"/>
    <property type="match status" value="1"/>
</dbReference>
<organism evidence="1 2">
    <name type="scientific">Cytospora chrysosperma</name>
    <name type="common">Cytospora canker fungus</name>
    <name type="synonym">Sphaeria chrysosperma</name>
    <dbReference type="NCBI Taxonomy" id="252740"/>
    <lineage>
        <taxon>Eukaryota</taxon>
        <taxon>Fungi</taxon>
        <taxon>Dikarya</taxon>
        <taxon>Ascomycota</taxon>
        <taxon>Pezizomycotina</taxon>
        <taxon>Sordariomycetes</taxon>
        <taxon>Sordariomycetidae</taxon>
        <taxon>Diaporthales</taxon>
        <taxon>Cytosporaceae</taxon>
        <taxon>Cytospora</taxon>
    </lineage>
</organism>
<dbReference type="AlphaFoldDB" id="A0A423WIU1"/>
<dbReference type="PANTHER" id="PTHR36142">
    <property type="entry name" value="METALLO-HYDROLASE/OXIDOREDUCTASE SUPERFAMILY PROTEIN"/>
    <property type="match status" value="1"/>
</dbReference>
<dbReference type="InterPro" id="IPR036866">
    <property type="entry name" value="RibonucZ/Hydroxyglut_hydro"/>
</dbReference>
<comment type="caution">
    <text evidence="1">The sequence shown here is derived from an EMBL/GenBank/DDBJ whole genome shotgun (WGS) entry which is preliminary data.</text>
</comment>
<dbReference type="PANTHER" id="PTHR36142:SF2">
    <property type="entry name" value="METALLO-HYDROLASE_OXIDOREDUCTASE SUPERFAMILY PROTEIN"/>
    <property type="match status" value="1"/>
</dbReference>
<accession>A0A423WIU1</accession>
<protein>
    <recommendedName>
        <fullName evidence="3">Metallo-beta-lactamase domain-containing protein</fullName>
    </recommendedName>
</protein>
<evidence type="ECO:0000313" key="2">
    <source>
        <dbReference type="Proteomes" id="UP000284375"/>
    </source>
</evidence>
<dbReference type="STRING" id="252740.A0A423WIU1"/>
<proteinExistence type="predicted"/>
<keyword evidence="2" id="KW-1185">Reference proteome</keyword>
<evidence type="ECO:0008006" key="3">
    <source>
        <dbReference type="Google" id="ProtNLM"/>
    </source>
</evidence>
<reference evidence="1 2" key="1">
    <citation type="submission" date="2015-09" db="EMBL/GenBank/DDBJ databases">
        <title>Host preference determinants of Valsa canker pathogens revealed by comparative genomics.</title>
        <authorList>
            <person name="Yin Z."/>
            <person name="Huang L."/>
        </authorList>
    </citation>
    <scope>NUCLEOTIDE SEQUENCE [LARGE SCALE GENOMIC DNA]</scope>
    <source>
        <strain evidence="1 2">YSFL</strain>
    </source>
</reference>
<dbReference type="Proteomes" id="UP000284375">
    <property type="component" value="Unassembled WGS sequence"/>
</dbReference>
<sequence length="372" mass="40754">MAGSHNDGVIALEDRAAWKTALASPRPVIAHLNADTTWLLQLPVPGSLMAPPRSRVKAKSKVPERSRFNILIDPWLQGPQSDVASWFSTQWHVVAPTVQNMHELNEVLASFEEEQDKSDLAESESQAASYIDCVVVSHEFTDHCHQATLLEMPRSVPVVATEKAAELIRSWGHFDKVITTLGFSASTPEWQEGLVDHTGALPPWLGIGRVITEGNALYYHSAVIIAFDLGYSPNQRATRSKDKTPQRQSEAVIYSPHGIKGSDLECLKATGISTLALLHGLHDVRIWMTAQLNLGALNGIQAVRASGAKYWIATHDEAKRGGGFISWLLQRTTYSLRDVVEADKAKGARDTDEDSTDYTFLELGSGEGLVLG</sequence>
<dbReference type="EMBL" id="LJZO01000003">
    <property type="protein sequence ID" value="ROW03317.1"/>
    <property type="molecule type" value="Genomic_DNA"/>
</dbReference>
<dbReference type="SUPFAM" id="SSF56281">
    <property type="entry name" value="Metallo-hydrolase/oxidoreductase"/>
    <property type="match status" value="1"/>
</dbReference>